<sequence length="111" mass="12974">MTTQLLLPAPNMNYYMYWDAIKIGDIVEWRHQRSTKRGQIVALLDGADEAKRPLGVKSSQWKQSKAWSGCRRAVVRVKNDPMDPIDLYYVVTYHRLAWNEFYIVQQPNAVC</sequence>
<evidence type="ECO:0000313" key="1">
    <source>
        <dbReference type="EMBL" id="MCX7570391.1"/>
    </source>
</evidence>
<protein>
    <submittedName>
        <fullName evidence="1">Uncharacterized protein</fullName>
    </submittedName>
</protein>
<name>A0ABT3X0F8_9BACL</name>
<reference evidence="1 2" key="1">
    <citation type="submission" date="2022-11" db="EMBL/GenBank/DDBJ databases">
        <title>Study of microbial diversity in lake waters.</title>
        <authorList>
            <person name="Zhang J."/>
        </authorList>
    </citation>
    <scope>NUCLEOTIDE SEQUENCE [LARGE SCALE GENOMIC DNA]</scope>
    <source>
        <strain evidence="1 2">DT12</strain>
    </source>
</reference>
<dbReference type="RefSeq" id="WP_267151636.1">
    <property type="nucleotide sequence ID" value="NZ_JAPMLT010000004.1"/>
</dbReference>
<evidence type="ECO:0000313" key="2">
    <source>
        <dbReference type="Proteomes" id="UP001208017"/>
    </source>
</evidence>
<dbReference type="Proteomes" id="UP001208017">
    <property type="component" value="Unassembled WGS sequence"/>
</dbReference>
<organism evidence="1 2">
    <name type="scientific">Tumebacillus lacus</name>
    <dbReference type="NCBI Taxonomy" id="2995335"/>
    <lineage>
        <taxon>Bacteria</taxon>
        <taxon>Bacillati</taxon>
        <taxon>Bacillota</taxon>
        <taxon>Bacilli</taxon>
        <taxon>Bacillales</taxon>
        <taxon>Alicyclobacillaceae</taxon>
        <taxon>Tumebacillus</taxon>
    </lineage>
</organism>
<proteinExistence type="predicted"/>
<comment type="caution">
    <text evidence="1">The sequence shown here is derived from an EMBL/GenBank/DDBJ whole genome shotgun (WGS) entry which is preliminary data.</text>
</comment>
<gene>
    <name evidence="1" type="ORF">OS242_10495</name>
</gene>
<dbReference type="EMBL" id="JAPMLT010000004">
    <property type="protein sequence ID" value="MCX7570391.1"/>
    <property type="molecule type" value="Genomic_DNA"/>
</dbReference>
<keyword evidence="2" id="KW-1185">Reference proteome</keyword>
<accession>A0ABT3X0F8</accession>